<evidence type="ECO:0000313" key="1">
    <source>
        <dbReference type="EMBL" id="KAF2128393.1"/>
    </source>
</evidence>
<proteinExistence type="predicted"/>
<dbReference type="AlphaFoldDB" id="A0A6A6AB01"/>
<dbReference type="Proteomes" id="UP000799771">
    <property type="component" value="Unassembled WGS sequence"/>
</dbReference>
<protein>
    <submittedName>
        <fullName evidence="1">Uncharacterized protein</fullName>
    </submittedName>
</protein>
<gene>
    <name evidence="1" type="ORF">P153DRAFT_367542</name>
</gene>
<name>A0A6A6AB01_9PLEO</name>
<dbReference type="EMBL" id="ML977508">
    <property type="protein sequence ID" value="KAF2128393.1"/>
    <property type="molecule type" value="Genomic_DNA"/>
</dbReference>
<sequence length="51" mass="5965">MTRVSHPMRSVENASLRNSWLIILPSLDYIFSCRQEVACEVQMIVRVNGWQ</sequence>
<evidence type="ECO:0000313" key="2">
    <source>
        <dbReference type="Proteomes" id="UP000799771"/>
    </source>
</evidence>
<keyword evidence="2" id="KW-1185">Reference proteome</keyword>
<dbReference type="GeneID" id="54408727"/>
<accession>A0A6A6AB01</accession>
<reference evidence="1" key="1">
    <citation type="journal article" date="2020" name="Stud. Mycol.">
        <title>101 Dothideomycetes genomes: a test case for predicting lifestyles and emergence of pathogens.</title>
        <authorList>
            <person name="Haridas S."/>
            <person name="Albert R."/>
            <person name="Binder M."/>
            <person name="Bloem J."/>
            <person name="Labutti K."/>
            <person name="Salamov A."/>
            <person name="Andreopoulos B."/>
            <person name="Baker S."/>
            <person name="Barry K."/>
            <person name="Bills G."/>
            <person name="Bluhm B."/>
            <person name="Cannon C."/>
            <person name="Castanera R."/>
            <person name="Culley D."/>
            <person name="Daum C."/>
            <person name="Ezra D."/>
            <person name="Gonzalez J."/>
            <person name="Henrissat B."/>
            <person name="Kuo A."/>
            <person name="Liang C."/>
            <person name="Lipzen A."/>
            <person name="Lutzoni F."/>
            <person name="Magnuson J."/>
            <person name="Mondo S."/>
            <person name="Nolan M."/>
            <person name="Ohm R."/>
            <person name="Pangilinan J."/>
            <person name="Park H.-J."/>
            <person name="Ramirez L."/>
            <person name="Alfaro M."/>
            <person name="Sun H."/>
            <person name="Tritt A."/>
            <person name="Yoshinaga Y."/>
            <person name="Zwiers L.-H."/>
            <person name="Turgeon B."/>
            <person name="Goodwin S."/>
            <person name="Spatafora J."/>
            <person name="Crous P."/>
            <person name="Grigoriev I."/>
        </authorList>
    </citation>
    <scope>NUCLEOTIDE SEQUENCE</scope>
    <source>
        <strain evidence="1">CBS 119687</strain>
    </source>
</reference>
<organism evidence="1 2">
    <name type="scientific">Dothidotthia symphoricarpi CBS 119687</name>
    <dbReference type="NCBI Taxonomy" id="1392245"/>
    <lineage>
        <taxon>Eukaryota</taxon>
        <taxon>Fungi</taxon>
        <taxon>Dikarya</taxon>
        <taxon>Ascomycota</taxon>
        <taxon>Pezizomycotina</taxon>
        <taxon>Dothideomycetes</taxon>
        <taxon>Pleosporomycetidae</taxon>
        <taxon>Pleosporales</taxon>
        <taxon>Dothidotthiaceae</taxon>
        <taxon>Dothidotthia</taxon>
    </lineage>
</organism>
<dbReference type="RefSeq" id="XP_033522782.1">
    <property type="nucleotide sequence ID" value="XM_033668295.1"/>
</dbReference>